<dbReference type="SUPFAM" id="SSF54197">
    <property type="entry name" value="HIT-like"/>
    <property type="match status" value="1"/>
</dbReference>
<dbReference type="GO" id="GO:0009117">
    <property type="term" value="P:nucleotide metabolic process"/>
    <property type="evidence" value="ECO:0007669"/>
    <property type="project" value="InterPro"/>
</dbReference>
<dbReference type="PANTHER" id="PTHR38420">
    <property type="entry name" value="AP-4-A PHOSPHORYLASE II"/>
    <property type="match status" value="1"/>
</dbReference>
<dbReference type="AlphaFoldDB" id="A0A6A5YRD3"/>
<gene>
    <name evidence="3" type="ORF">BDV96DRAFT_244249</name>
</gene>
<evidence type="ECO:0000313" key="3">
    <source>
        <dbReference type="EMBL" id="KAF2109284.1"/>
    </source>
</evidence>
<dbReference type="OrthoDB" id="10267950at2759"/>
<evidence type="ECO:0000259" key="2">
    <source>
        <dbReference type="Pfam" id="PF19327"/>
    </source>
</evidence>
<protein>
    <submittedName>
        <fullName evidence="3">Uncharacterized protein</fullName>
    </submittedName>
</protein>
<accession>A0A6A5YRD3</accession>
<dbReference type="InterPro" id="IPR045759">
    <property type="entry name" value="Ap4A_phos1/2_N"/>
</dbReference>
<keyword evidence="4" id="KW-1185">Reference proteome</keyword>
<dbReference type="PANTHER" id="PTHR38420:SF3">
    <property type="entry name" value="5',5'''-P-1,P-4-TETRAPHOSPHATE PHOSPHORYLASE 2"/>
    <property type="match status" value="1"/>
</dbReference>
<dbReference type="InterPro" id="IPR043171">
    <property type="entry name" value="Ap4A_phos1/2-like"/>
</dbReference>
<dbReference type="GO" id="GO:0003877">
    <property type="term" value="F:ATP:ADP adenylyltransferase activity"/>
    <property type="evidence" value="ECO:0007669"/>
    <property type="project" value="InterPro"/>
</dbReference>
<sequence>MRMLLGLPDLPRLVETTFKSAKASQSLIFSSTELAILRTPEGLPFQLRYCPALGNKPKPKEEKNPVKKRDVFESPDEALLIAKVPTSNPSHFLVLNKYPVIEEHFILATIANKPQTHVLEQDDLEATYACLKAWESYGSQRRLFAFFNSGDHSGASQPHRHLQFLPIENMKKGDRSNSWNLLVDVILNDNKSVPSDQVAQLPDLLQHPAVPFTHFGFKFTGEPDGSQLLEAYNKLYEAAKEAVEAFISRNSDGFALHTTEEGDLPISYNLAITTDGMAICPRRSGGAMLQRDDGSSVGFIELNGTTLGGTLMVKHQEEWDTLHAQPGKLTSILTALGIPRTE</sequence>
<dbReference type="Pfam" id="PF19327">
    <property type="entry name" value="Ap4A_phos_N"/>
    <property type="match status" value="1"/>
</dbReference>
<reference evidence="3" key="1">
    <citation type="journal article" date="2020" name="Stud. Mycol.">
        <title>101 Dothideomycetes genomes: a test case for predicting lifestyles and emergence of pathogens.</title>
        <authorList>
            <person name="Haridas S."/>
            <person name="Albert R."/>
            <person name="Binder M."/>
            <person name="Bloem J."/>
            <person name="Labutti K."/>
            <person name="Salamov A."/>
            <person name="Andreopoulos B."/>
            <person name="Baker S."/>
            <person name="Barry K."/>
            <person name="Bills G."/>
            <person name="Bluhm B."/>
            <person name="Cannon C."/>
            <person name="Castanera R."/>
            <person name="Culley D."/>
            <person name="Daum C."/>
            <person name="Ezra D."/>
            <person name="Gonzalez J."/>
            <person name="Henrissat B."/>
            <person name="Kuo A."/>
            <person name="Liang C."/>
            <person name="Lipzen A."/>
            <person name="Lutzoni F."/>
            <person name="Magnuson J."/>
            <person name="Mondo S."/>
            <person name="Nolan M."/>
            <person name="Ohm R."/>
            <person name="Pangilinan J."/>
            <person name="Park H.-J."/>
            <person name="Ramirez L."/>
            <person name="Alfaro M."/>
            <person name="Sun H."/>
            <person name="Tritt A."/>
            <person name="Yoshinaga Y."/>
            <person name="Zwiers L.-H."/>
            <person name="Turgeon B."/>
            <person name="Goodwin S."/>
            <person name="Spatafora J."/>
            <person name="Crous P."/>
            <person name="Grigoriev I."/>
        </authorList>
    </citation>
    <scope>NUCLEOTIDE SEQUENCE</scope>
    <source>
        <strain evidence="3">CBS 627.86</strain>
    </source>
</reference>
<feature type="domain" description="ATP adenylyltransferase C-terminal" evidence="1">
    <location>
        <begin position="208"/>
        <end position="339"/>
    </location>
</feature>
<name>A0A6A5YRD3_9PLEO</name>
<dbReference type="Gene3D" id="3.30.428.70">
    <property type="match status" value="1"/>
</dbReference>
<dbReference type="GO" id="GO:0005524">
    <property type="term" value="F:ATP binding"/>
    <property type="evidence" value="ECO:0007669"/>
    <property type="project" value="InterPro"/>
</dbReference>
<dbReference type="Proteomes" id="UP000799770">
    <property type="component" value="Unassembled WGS sequence"/>
</dbReference>
<dbReference type="EMBL" id="ML977343">
    <property type="protein sequence ID" value="KAF2109284.1"/>
    <property type="molecule type" value="Genomic_DNA"/>
</dbReference>
<evidence type="ECO:0000259" key="1">
    <source>
        <dbReference type="Pfam" id="PF09830"/>
    </source>
</evidence>
<dbReference type="InterPro" id="IPR036265">
    <property type="entry name" value="HIT-like_sf"/>
</dbReference>
<evidence type="ECO:0000313" key="4">
    <source>
        <dbReference type="Proteomes" id="UP000799770"/>
    </source>
</evidence>
<dbReference type="InterPro" id="IPR019200">
    <property type="entry name" value="ATP_adenylylTrfase_C"/>
</dbReference>
<dbReference type="Pfam" id="PF09830">
    <property type="entry name" value="ATP_transf"/>
    <property type="match status" value="1"/>
</dbReference>
<feature type="domain" description="Ap4A phosphorylase 1/2 N-terminal" evidence="2">
    <location>
        <begin position="10"/>
        <end position="172"/>
    </location>
</feature>
<dbReference type="InterPro" id="IPR009163">
    <property type="entry name" value="Ap4A_phos1/2"/>
</dbReference>
<proteinExistence type="predicted"/>
<organism evidence="3 4">
    <name type="scientific">Lophiotrema nucula</name>
    <dbReference type="NCBI Taxonomy" id="690887"/>
    <lineage>
        <taxon>Eukaryota</taxon>
        <taxon>Fungi</taxon>
        <taxon>Dikarya</taxon>
        <taxon>Ascomycota</taxon>
        <taxon>Pezizomycotina</taxon>
        <taxon>Dothideomycetes</taxon>
        <taxon>Pleosporomycetidae</taxon>
        <taxon>Pleosporales</taxon>
        <taxon>Lophiotremataceae</taxon>
        <taxon>Lophiotrema</taxon>
    </lineage>
</organism>